<dbReference type="PANTHER" id="PTHR39207">
    <property type="entry name" value="ALPHA-GLUCURONIDASE A"/>
    <property type="match status" value="1"/>
</dbReference>
<evidence type="ECO:0000259" key="11">
    <source>
        <dbReference type="Pfam" id="PF07477"/>
    </source>
</evidence>
<dbReference type="GO" id="GO:0045493">
    <property type="term" value="P:xylan catabolic process"/>
    <property type="evidence" value="ECO:0007669"/>
    <property type="project" value="UniProtKB-KW"/>
</dbReference>
<keyword evidence="14" id="KW-1185">Reference proteome</keyword>
<dbReference type="Proteomes" id="UP000502415">
    <property type="component" value="Chromosome"/>
</dbReference>
<evidence type="ECO:0000256" key="6">
    <source>
        <dbReference type="ARBA" id="ARBA00023326"/>
    </source>
</evidence>
<dbReference type="Gene3D" id="3.90.1330.10">
    <property type="entry name" value="Alpha-glucuronidase, C-terminal domain"/>
    <property type="match status" value="1"/>
</dbReference>
<name>A0A7Z2VZ41_9BURK</name>
<dbReference type="PANTHER" id="PTHR39207:SF1">
    <property type="entry name" value="ALPHA-GLUCURONIDASE A"/>
    <property type="match status" value="1"/>
</dbReference>
<accession>A0A7Z2VZ41</accession>
<evidence type="ECO:0000313" key="14">
    <source>
        <dbReference type="Proteomes" id="UP000502415"/>
    </source>
</evidence>
<dbReference type="InterPro" id="IPR029018">
    <property type="entry name" value="Hex-like_dom2"/>
</dbReference>
<sequence>MAPEIDFIEIRFALTSRRRLSSHEPRFHKKRSQENNRRHLVQRLFPRRPAAHSVLFLAARLLAACLIGLVLARPALAADEDGYELWLRYRPLPATARAQLQDSAAAIVTLAPDSPTVRAARAELQRGLAGLLGRTPATPAAAIAATRLAAGSVVLARAADLPPSFAGQARLRALGPEGYLVQRTRLRDADVILIAANADTGLLYGSFAWLRALQTGTGAADRDLARIELASSPALPRRILDHWDNLDRTVERGYAGESIWNWWELPDVIDPRTTDYARANASLGINGAVLNNVNAKAAVLSAPFIAKAAAVAGVLRPYGMRVYLSVRWSTPLELGATKTADPLDPAVAAWWRAKADELYAAIPDFGGFLVKANSEGQPGPQDYGRNHAEGANMLARALAPHGGIVMWRAFVYNPASHPSQNNDRAAQAYEQFKPLDGSFDANVIVQVKNGPIDFQPREPVHPLFGAMPATPLMMEFQITKEYLGFATHLAYLGPLFEEALRFDTRAGGAAAPALTVAQVLEGGHDVAKVGGIAGVANIGSSRNWSGSDFDQANWYAFGRLAWDPLGDSRAIAREWAAQTWSTDARVTEPVTALMMRSREAVVDYMTPLGLHHIMGTGHHHGPAPWIDDLERPDWNPVYYHRAGRDGIGFERGAAGSKAVFQYAPEVARRFADPATTPSELLLWFHHLPWDYRMPSGRTLWQELVAHYDRGVAEAAALQAGWERVRPLVDARRGGDVAQRLARQHADAVWWRDACLAYFQHVSGLALPPGTRAPAHPLEYYQALRFPFAPGHG</sequence>
<dbReference type="GO" id="GO:0033939">
    <property type="term" value="F:xylan alpha-1,2-glucuronosidase activity"/>
    <property type="evidence" value="ECO:0007669"/>
    <property type="project" value="UniProtKB-EC"/>
</dbReference>
<feature type="active site" description="Proton donor" evidence="8">
    <location>
        <position position="375"/>
    </location>
</feature>
<dbReference type="InterPro" id="IPR011395">
    <property type="entry name" value="Glyco_hydro_67_aGlcAse"/>
</dbReference>
<dbReference type="Pfam" id="PF03648">
    <property type="entry name" value="Glyco_hydro_67N"/>
    <property type="match status" value="1"/>
</dbReference>
<gene>
    <name evidence="13" type="ORF">HH212_20300</name>
</gene>
<evidence type="ECO:0000256" key="9">
    <source>
        <dbReference type="RuleBase" id="RU361198"/>
    </source>
</evidence>
<evidence type="ECO:0000259" key="10">
    <source>
        <dbReference type="Pfam" id="PF03648"/>
    </source>
</evidence>
<organism evidence="13 14">
    <name type="scientific">Massilia forsythiae</name>
    <dbReference type="NCBI Taxonomy" id="2728020"/>
    <lineage>
        <taxon>Bacteria</taxon>
        <taxon>Pseudomonadati</taxon>
        <taxon>Pseudomonadota</taxon>
        <taxon>Betaproteobacteria</taxon>
        <taxon>Burkholderiales</taxon>
        <taxon>Oxalobacteraceae</taxon>
        <taxon>Telluria group</taxon>
        <taxon>Massilia</taxon>
    </lineage>
</organism>
<feature type="domain" description="Alpha glucuronidase N-terminal" evidence="10">
    <location>
        <begin position="85"/>
        <end position="209"/>
    </location>
</feature>
<dbReference type="GO" id="GO:0005576">
    <property type="term" value="C:extracellular region"/>
    <property type="evidence" value="ECO:0007669"/>
    <property type="project" value="InterPro"/>
</dbReference>
<dbReference type="InterPro" id="IPR037054">
    <property type="entry name" value="A-glucoronidase_C_sf"/>
</dbReference>
<dbReference type="Pfam" id="PF07477">
    <property type="entry name" value="Glyco_hydro_67C"/>
    <property type="match status" value="1"/>
</dbReference>
<evidence type="ECO:0000256" key="4">
    <source>
        <dbReference type="ARBA" id="ARBA00023277"/>
    </source>
</evidence>
<evidence type="ECO:0000256" key="8">
    <source>
        <dbReference type="PIRSR" id="PIRSR029900-1"/>
    </source>
</evidence>
<evidence type="ECO:0000313" key="13">
    <source>
        <dbReference type="EMBL" id="QJE02071.1"/>
    </source>
</evidence>
<dbReference type="InterPro" id="IPR011099">
    <property type="entry name" value="Glyco_hydro_67_C"/>
</dbReference>
<evidence type="ECO:0000256" key="5">
    <source>
        <dbReference type="ARBA" id="ARBA00023295"/>
    </source>
</evidence>
<dbReference type="PIRSF" id="PIRSF029900">
    <property type="entry name" value="Alpha-glucuronds"/>
    <property type="match status" value="1"/>
</dbReference>
<dbReference type="Gene3D" id="3.20.20.80">
    <property type="entry name" value="Glycosidases"/>
    <property type="match status" value="1"/>
</dbReference>
<dbReference type="EC" id="3.2.1.131" evidence="9"/>
<evidence type="ECO:0000256" key="3">
    <source>
        <dbReference type="ARBA" id="ARBA00022801"/>
    </source>
</evidence>
<dbReference type="InterPro" id="IPR017853">
    <property type="entry name" value="GH"/>
</dbReference>
<dbReference type="Pfam" id="PF07488">
    <property type="entry name" value="Glyco_hydro_67M"/>
    <property type="match status" value="1"/>
</dbReference>
<feature type="domain" description="Glycosyl hydrolase family 67 catalytic" evidence="12">
    <location>
        <begin position="222"/>
        <end position="544"/>
    </location>
</feature>
<dbReference type="SUPFAM" id="SSF51445">
    <property type="entry name" value="(Trans)glycosidases"/>
    <property type="match status" value="1"/>
</dbReference>
<dbReference type="SUPFAM" id="SSF55545">
    <property type="entry name" value="beta-N-acetylhexosaminidase-like domain"/>
    <property type="match status" value="1"/>
</dbReference>
<dbReference type="EMBL" id="CP051685">
    <property type="protein sequence ID" value="QJE02071.1"/>
    <property type="molecule type" value="Genomic_DNA"/>
</dbReference>
<feature type="active site" description="Proton acceptor" evidence="8">
    <location>
        <position position="453"/>
    </location>
</feature>
<dbReference type="AlphaFoldDB" id="A0A7Z2VZ41"/>
<dbReference type="InterPro" id="IPR005154">
    <property type="entry name" value="Glyco_hydro_67_aGlcAse_N"/>
</dbReference>
<feature type="active site" description="Proton acceptor" evidence="8">
    <location>
        <position position="481"/>
    </location>
</feature>
<keyword evidence="4 9" id="KW-0119">Carbohydrate metabolism</keyword>
<evidence type="ECO:0000259" key="12">
    <source>
        <dbReference type="Pfam" id="PF07488"/>
    </source>
</evidence>
<keyword evidence="5 7" id="KW-0326">Glycosidase</keyword>
<protein>
    <recommendedName>
        <fullName evidence="9">Xylan alpha-1,2-glucuronidase</fullName>
        <ecNumber evidence="9">3.2.1.131</ecNumber>
    </recommendedName>
</protein>
<comment type="subunit">
    <text evidence="9">Homodimer.</text>
</comment>
<keyword evidence="6 9" id="KW-0624">Polysaccharide degradation</keyword>
<feature type="domain" description="Glycosyl hydrolase family 67 C-terminal" evidence="11">
    <location>
        <begin position="546"/>
        <end position="768"/>
    </location>
</feature>
<dbReference type="KEGG" id="mfy:HH212_20300"/>
<evidence type="ECO:0000256" key="7">
    <source>
        <dbReference type="PIRNR" id="PIRNR029900"/>
    </source>
</evidence>
<dbReference type="InterPro" id="IPR011100">
    <property type="entry name" value="Glyco_hydro_67_cat"/>
</dbReference>
<evidence type="ECO:0000256" key="1">
    <source>
        <dbReference type="ARBA" id="ARBA00008833"/>
    </source>
</evidence>
<comment type="similarity">
    <text evidence="1 7 9">Belongs to the glycosyl hydrolase 67 family.</text>
</comment>
<keyword evidence="2 7" id="KW-0858">Xylan degradation</keyword>
<proteinExistence type="inferred from homology"/>
<dbReference type="Gene3D" id="3.30.379.10">
    <property type="entry name" value="Chitobiase/beta-hexosaminidase domain 2-like"/>
    <property type="match status" value="1"/>
</dbReference>
<comment type="catalytic activity">
    <reaction evidence="9">
        <text>Hydrolysis of (1-&gt;2)-alpha-D-(4-O-methyl)glucuronosyl links in the main chain of hardwood xylans.</text>
        <dbReference type="EC" id="3.2.1.131"/>
    </reaction>
</comment>
<dbReference type="GO" id="GO:0046559">
    <property type="term" value="F:alpha-glucuronidase activity"/>
    <property type="evidence" value="ECO:0007669"/>
    <property type="project" value="InterPro"/>
</dbReference>
<evidence type="ECO:0000256" key="2">
    <source>
        <dbReference type="ARBA" id="ARBA00022651"/>
    </source>
</evidence>
<reference evidence="13 14" key="1">
    <citation type="submission" date="2020-04" db="EMBL/GenBank/DDBJ databases">
        <title>Genome sequencing of novel species.</title>
        <authorList>
            <person name="Heo J."/>
            <person name="Kim S.-J."/>
            <person name="Kim J.-S."/>
            <person name="Hong S.-B."/>
            <person name="Kwon S.-W."/>
        </authorList>
    </citation>
    <scope>NUCLEOTIDE SEQUENCE [LARGE SCALE GENOMIC DNA]</scope>
    <source>
        <strain evidence="13 14">GN2-R2</strain>
    </source>
</reference>
<keyword evidence="3 7" id="KW-0378">Hydrolase</keyword>